<dbReference type="PROSITE" id="PS51350">
    <property type="entry name" value="PTS_HPR_DOM"/>
    <property type="match status" value="1"/>
</dbReference>
<dbReference type="InterPro" id="IPR035895">
    <property type="entry name" value="HPr-like_sf"/>
</dbReference>
<evidence type="ECO:0000313" key="7">
    <source>
        <dbReference type="EMBL" id="MBO8434223.1"/>
    </source>
</evidence>
<organism evidence="7 8">
    <name type="scientific">Candidatus Fimicola merdigallinarum</name>
    <dbReference type="NCBI Taxonomy" id="2840819"/>
    <lineage>
        <taxon>Bacteria</taxon>
        <taxon>Bacillati</taxon>
        <taxon>Bacillota</taxon>
        <taxon>Clostridia</taxon>
        <taxon>Lachnospirales</taxon>
        <taxon>Lachnospiraceae</taxon>
        <taxon>Lachnospiraceae incertae sedis</taxon>
        <taxon>Candidatus Fimicola</taxon>
    </lineage>
</organism>
<dbReference type="Proteomes" id="UP000823611">
    <property type="component" value="Unassembled WGS sequence"/>
</dbReference>
<dbReference type="Gene3D" id="3.30.1340.10">
    <property type="entry name" value="HPr-like"/>
    <property type="match status" value="1"/>
</dbReference>
<proteinExistence type="predicted"/>
<evidence type="ECO:0000256" key="3">
    <source>
        <dbReference type="ARBA" id="ARBA00020422"/>
    </source>
</evidence>
<evidence type="ECO:0000256" key="4">
    <source>
        <dbReference type="ARBA" id="ARBA00022490"/>
    </source>
</evidence>
<evidence type="ECO:0000313" key="8">
    <source>
        <dbReference type="Proteomes" id="UP000823611"/>
    </source>
</evidence>
<dbReference type="AlphaFoldDB" id="A0A9D9DVA5"/>
<dbReference type="CDD" id="cd00367">
    <property type="entry name" value="PTS-HPr_like"/>
    <property type="match status" value="1"/>
</dbReference>
<evidence type="ECO:0000256" key="1">
    <source>
        <dbReference type="ARBA" id="ARBA00003681"/>
    </source>
</evidence>
<name>A0A9D9DVA5_9FIRM</name>
<dbReference type="GO" id="GO:0009401">
    <property type="term" value="P:phosphoenolpyruvate-dependent sugar phosphotransferase system"/>
    <property type="evidence" value="ECO:0007669"/>
    <property type="project" value="UniProtKB-KW"/>
</dbReference>
<dbReference type="NCBIfam" id="TIGR01003">
    <property type="entry name" value="PTS_HPr_family"/>
    <property type="match status" value="1"/>
</dbReference>
<dbReference type="SUPFAM" id="SSF55594">
    <property type="entry name" value="HPr-like"/>
    <property type="match status" value="1"/>
</dbReference>
<comment type="subcellular location">
    <subcellularLocation>
        <location evidence="2">Cytoplasm</location>
    </subcellularLocation>
</comment>
<dbReference type="EMBL" id="JADIMX010000052">
    <property type="protein sequence ID" value="MBO8434223.1"/>
    <property type="molecule type" value="Genomic_DNA"/>
</dbReference>
<dbReference type="PANTHER" id="PTHR33705:SF2">
    <property type="entry name" value="PHOSPHOCARRIER PROTEIN NPR"/>
    <property type="match status" value="1"/>
</dbReference>
<accession>A0A9D9DVA5</accession>
<sequence>MVSEKVVITNPTGIHARPASNLLNFTKKFKCTVTLKAGDKSANCASIISLLALGAKSGTEVEVICDGEEEAVALPEIVNFIKELKD</sequence>
<keyword evidence="5" id="KW-0598">Phosphotransferase system</keyword>
<feature type="domain" description="HPr" evidence="6">
    <location>
        <begin position="1"/>
        <end position="86"/>
    </location>
</feature>
<dbReference type="InterPro" id="IPR050399">
    <property type="entry name" value="HPr"/>
</dbReference>
<protein>
    <recommendedName>
        <fullName evidence="3">Phosphocarrier protein HPr</fullName>
    </recommendedName>
</protein>
<dbReference type="InterPro" id="IPR001020">
    <property type="entry name" value="PTS_HPr_His_P_site"/>
</dbReference>
<evidence type="ECO:0000256" key="2">
    <source>
        <dbReference type="ARBA" id="ARBA00004496"/>
    </source>
</evidence>
<dbReference type="InterPro" id="IPR000032">
    <property type="entry name" value="HPr-like"/>
</dbReference>
<dbReference type="PANTHER" id="PTHR33705">
    <property type="entry name" value="PHOSPHOCARRIER PROTEIN HPR"/>
    <property type="match status" value="1"/>
</dbReference>
<dbReference type="GO" id="GO:0005737">
    <property type="term" value="C:cytoplasm"/>
    <property type="evidence" value="ECO:0007669"/>
    <property type="project" value="UniProtKB-SubCell"/>
</dbReference>
<dbReference type="Pfam" id="PF00381">
    <property type="entry name" value="PTS-HPr"/>
    <property type="match status" value="1"/>
</dbReference>
<reference evidence="7" key="1">
    <citation type="submission" date="2020-10" db="EMBL/GenBank/DDBJ databases">
        <authorList>
            <person name="Gilroy R."/>
        </authorList>
    </citation>
    <scope>NUCLEOTIDE SEQUENCE</scope>
    <source>
        <strain evidence="7">F6-4510</strain>
    </source>
</reference>
<comment type="caution">
    <text evidence="7">The sequence shown here is derived from an EMBL/GenBank/DDBJ whole genome shotgun (WGS) entry which is preliminary data.</text>
</comment>
<dbReference type="PRINTS" id="PR00107">
    <property type="entry name" value="PHOSPHOCPHPR"/>
</dbReference>
<evidence type="ECO:0000256" key="5">
    <source>
        <dbReference type="ARBA" id="ARBA00022683"/>
    </source>
</evidence>
<comment type="function">
    <text evidence="1">General (non sugar-specific) component of the phosphoenolpyruvate-dependent sugar phosphotransferase system (sugar PTS). This major carbohydrate active-transport system catalyzes the phosphorylation of incoming sugar substrates concomitantly with their translocation across the cell membrane. The phosphoryl group from phosphoenolpyruvate (PEP) is transferred to the phosphoryl carrier protein HPr by enzyme I. Phospho-HPr then transfers it to the PTS EIIA domain.</text>
</comment>
<reference evidence="7" key="2">
    <citation type="journal article" date="2021" name="PeerJ">
        <title>Extensive microbial diversity within the chicken gut microbiome revealed by metagenomics and culture.</title>
        <authorList>
            <person name="Gilroy R."/>
            <person name="Ravi A."/>
            <person name="Getino M."/>
            <person name="Pursley I."/>
            <person name="Horton D.L."/>
            <person name="Alikhan N.F."/>
            <person name="Baker D."/>
            <person name="Gharbi K."/>
            <person name="Hall N."/>
            <person name="Watson M."/>
            <person name="Adriaenssens E.M."/>
            <person name="Foster-Nyarko E."/>
            <person name="Jarju S."/>
            <person name="Secka A."/>
            <person name="Antonio M."/>
            <person name="Oren A."/>
            <person name="Chaudhuri R.R."/>
            <person name="La Ragione R."/>
            <person name="Hildebrand F."/>
            <person name="Pallen M.J."/>
        </authorList>
    </citation>
    <scope>NUCLEOTIDE SEQUENCE</scope>
    <source>
        <strain evidence="7">F6-4510</strain>
    </source>
</reference>
<gene>
    <name evidence="7" type="ORF">IAC55_02720</name>
</gene>
<evidence type="ECO:0000259" key="6">
    <source>
        <dbReference type="PROSITE" id="PS51350"/>
    </source>
</evidence>
<keyword evidence="4" id="KW-0963">Cytoplasm</keyword>
<dbReference type="PROSITE" id="PS00369">
    <property type="entry name" value="PTS_HPR_HIS"/>
    <property type="match status" value="1"/>
</dbReference>